<organism evidence="2 3">
    <name type="scientific">Helianthus annuus</name>
    <name type="common">Common sunflower</name>
    <dbReference type="NCBI Taxonomy" id="4232"/>
    <lineage>
        <taxon>Eukaryota</taxon>
        <taxon>Viridiplantae</taxon>
        <taxon>Streptophyta</taxon>
        <taxon>Embryophyta</taxon>
        <taxon>Tracheophyta</taxon>
        <taxon>Spermatophyta</taxon>
        <taxon>Magnoliopsida</taxon>
        <taxon>eudicotyledons</taxon>
        <taxon>Gunneridae</taxon>
        <taxon>Pentapetalae</taxon>
        <taxon>asterids</taxon>
        <taxon>campanulids</taxon>
        <taxon>Asterales</taxon>
        <taxon>Asteraceae</taxon>
        <taxon>Asteroideae</taxon>
        <taxon>Heliantheae alliance</taxon>
        <taxon>Heliantheae</taxon>
        <taxon>Helianthus</taxon>
    </lineage>
</organism>
<proteinExistence type="predicted"/>
<dbReference type="EMBL" id="MNCJ02000331">
    <property type="protein sequence ID" value="KAF5758941.1"/>
    <property type="molecule type" value="Genomic_DNA"/>
</dbReference>
<dbReference type="AlphaFoldDB" id="A0A251RZ98"/>
<dbReference type="InParanoid" id="A0A251RZ98"/>
<dbReference type="STRING" id="4232.A0A251RZ98"/>
<evidence type="ECO:0000313" key="3">
    <source>
        <dbReference type="Proteomes" id="UP000215914"/>
    </source>
</evidence>
<dbReference type="Proteomes" id="UP000215914">
    <property type="component" value="Chromosome 16"/>
</dbReference>
<protein>
    <submittedName>
        <fullName evidence="2">Uncharacterized protein</fullName>
    </submittedName>
</protein>
<reference evidence="2" key="2">
    <citation type="submission" date="2017-02" db="EMBL/GenBank/DDBJ databases">
        <title>Sunflower complete genome.</title>
        <authorList>
            <person name="Langlade N."/>
            <person name="Munos S."/>
        </authorList>
    </citation>
    <scope>NUCLEOTIDE SEQUENCE [LARGE SCALE GENOMIC DNA]</scope>
    <source>
        <tissue evidence="2">Leaves</tissue>
    </source>
</reference>
<dbReference type="Gramene" id="mRNA:HanXRQr2_Chr16g0735251">
    <property type="protein sequence ID" value="CDS:HanXRQr2_Chr16g0735251.1"/>
    <property type="gene ID" value="HanXRQr2_Chr16g0735251"/>
</dbReference>
<evidence type="ECO:0000313" key="1">
    <source>
        <dbReference type="EMBL" id="KAF5758941.1"/>
    </source>
</evidence>
<accession>A0A251RZ98</accession>
<name>A0A251RZ98_HELAN</name>
<evidence type="ECO:0000313" key="2">
    <source>
        <dbReference type="EMBL" id="OTF91206.1"/>
    </source>
</evidence>
<dbReference type="EMBL" id="CM007905">
    <property type="protein sequence ID" value="OTF91206.1"/>
    <property type="molecule type" value="Genomic_DNA"/>
</dbReference>
<sequence length="66" mass="7679">MAYYKHRAIPAALTYYWRMKMPEIACFTALVAKNAKQATQDMAQVLQVEIKSKEHKVDKIAYTTRN</sequence>
<keyword evidence="3" id="KW-1185">Reference proteome</keyword>
<reference evidence="1 3" key="1">
    <citation type="journal article" date="2017" name="Nature">
        <title>The sunflower genome provides insights into oil metabolism, flowering and Asterid evolution.</title>
        <authorList>
            <person name="Badouin H."/>
            <person name="Gouzy J."/>
            <person name="Grassa C.J."/>
            <person name="Murat F."/>
            <person name="Staton S.E."/>
            <person name="Cottret L."/>
            <person name="Lelandais-Briere C."/>
            <person name="Owens G.L."/>
            <person name="Carrere S."/>
            <person name="Mayjonade B."/>
            <person name="Legrand L."/>
            <person name="Gill N."/>
            <person name="Kane N.C."/>
            <person name="Bowers J.E."/>
            <person name="Hubner S."/>
            <person name="Bellec A."/>
            <person name="Berard A."/>
            <person name="Berges H."/>
            <person name="Blanchet N."/>
            <person name="Boniface M.C."/>
            <person name="Brunel D."/>
            <person name="Catrice O."/>
            <person name="Chaidir N."/>
            <person name="Claudel C."/>
            <person name="Donnadieu C."/>
            <person name="Faraut T."/>
            <person name="Fievet G."/>
            <person name="Helmstetter N."/>
            <person name="King M."/>
            <person name="Knapp S.J."/>
            <person name="Lai Z."/>
            <person name="Le Paslier M.C."/>
            <person name="Lippi Y."/>
            <person name="Lorenzon L."/>
            <person name="Mandel J.R."/>
            <person name="Marage G."/>
            <person name="Marchand G."/>
            <person name="Marquand E."/>
            <person name="Bret-Mestries E."/>
            <person name="Morien E."/>
            <person name="Nambeesan S."/>
            <person name="Nguyen T."/>
            <person name="Pegot-Espagnet P."/>
            <person name="Pouilly N."/>
            <person name="Raftis F."/>
            <person name="Sallet E."/>
            <person name="Schiex T."/>
            <person name="Thomas J."/>
            <person name="Vandecasteele C."/>
            <person name="Vares D."/>
            <person name="Vear F."/>
            <person name="Vautrin S."/>
            <person name="Crespi M."/>
            <person name="Mangin B."/>
            <person name="Burke J.M."/>
            <person name="Salse J."/>
            <person name="Munos S."/>
            <person name="Vincourt P."/>
            <person name="Rieseberg L.H."/>
            <person name="Langlade N.B."/>
        </authorList>
    </citation>
    <scope>NUCLEOTIDE SEQUENCE [LARGE SCALE GENOMIC DNA]</scope>
    <source>
        <strain evidence="3">cv. SF193</strain>
        <tissue evidence="1">Leaves</tissue>
    </source>
</reference>
<reference evidence="1" key="3">
    <citation type="submission" date="2020-06" db="EMBL/GenBank/DDBJ databases">
        <title>Helianthus annuus Genome sequencing and assembly Release 2.</title>
        <authorList>
            <person name="Gouzy J."/>
            <person name="Langlade N."/>
            <person name="Munos S."/>
        </authorList>
    </citation>
    <scope>NUCLEOTIDE SEQUENCE</scope>
    <source>
        <tissue evidence="1">Leaves</tissue>
    </source>
</reference>
<gene>
    <name evidence="2" type="ORF">HannXRQ_Chr16g0508191</name>
    <name evidence="1" type="ORF">HanXRQr2_Chr16g0735251</name>
</gene>